<evidence type="ECO:0000256" key="4">
    <source>
        <dbReference type="ARBA" id="ARBA00022801"/>
    </source>
</evidence>
<dbReference type="InterPro" id="IPR032861">
    <property type="entry name" value="TAXi_N"/>
</dbReference>
<comment type="similarity">
    <text evidence="1">Belongs to the peptidase A1 family.</text>
</comment>
<dbReference type="Pfam" id="PF14543">
    <property type="entry name" value="TAXi_N"/>
    <property type="match status" value="1"/>
</dbReference>
<reference evidence="7" key="1">
    <citation type="submission" date="2019-12" db="EMBL/GenBank/DDBJ databases">
        <authorList>
            <person name="Scholes J."/>
        </authorList>
    </citation>
    <scope>NUCLEOTIDE SEQUENCE</scope>
</reference>
<dbReference type="AlphaFoldDB" id="A0A9N7MY41"/>
<accession>A0A9N7MY41</accession>
<proteinExistence type="inferred from homology"/>
<evidence type="ECO:0000259" key="6">
    <source>
        <dbReference type="PROSITE" id="PS51767"/>
    </source>
</evidence>
<dbReference type="InterPro" id="IPR021109">
    <property type="entry name" value="Peptidase_aspartic_dom_sf"/>
</dbReference>
<feature type="domain" description="Peptidase A1" evidence="6">
    <location>
        <begin position="71"/>
        <end position="402"/>
    </location>
</feature>
<comment type="caution">
    <text evidence="7">The sequence shown here is derived from an EMBL/GenBank/DDBJ whole genome shotgun (WGS) entry which is preliminary data.</text>
</comment>
<evidence type="ECO:0000256" key="2">
    <source>
        <dbReference type="ARBA" id="ARBA00022670"/>
    </source>
</evidence>
<dbReference type="InterPro" id="IPR034161">
    <property type="entry name" value="Pepsin-like_plant"/>
</dbReference>
<organism evidence="7 8">
    <name type="scientific">Striga hermonthica</name>
    <name type="common">Purple witchweed</name>
    <name type="synonym">Buchnera hermonthica</name>
    <dbReference type="NCBI Taxonomy" id="68872"/>
    <lineage>
        <taxon>Eukaryota</taxon>
        <taxon>Viridiplantae</taxon>
        <taxon>Streptophyta</taxon>
        <taxon>Embryophyta</taxon>
        <taxon>Tracheophyta</taxon>
        <taxon>Spermatophyta</taxon>
        <taxon>Magnoliopsida</taxon>
        <taxon>eudicotyledons</taxon>
        <taxon>Gunneridae</taxon>
        <taxon>Pentapetalae</taxon>
        <taxon>asterids</taxon>
        <taxon>lamiids</taxon>
        <taxon>Lamiales</taxon>
        <taxon>Orobanchaceae</taxon>
        <taxon>Buchnereae</taxon>
        <taxon>Striga</taxon>
    </lineage>
</organism>
<evidence type="ECO:0000256" key="1">
    <source>
        <dbReference type="ARBA" id="ARBA00007447"/>
    </source>
</evidence>
<dbReference type="Proteomes" id="UP001153555">
    <property type="component" value="Unassembled WGS sequence"/>
</dbReference>
<dbReference type="EMBL" id="CACSLK010020742">
    <property type="protein sequence ID" value="CAA0821468.1"/>
    <property type="molecule type" value="Genomic_DNA"/>
</dbReference>
<dbReference type="InterPro" id="IPR033121">
    <property type="entry name" value="PEPTIDASE_A1"/>
</dbReference>
<keyword evidence="8" id="KW-1185">Reference proteome</keyword>
<dbReference type="CDD" id="cd05476">
    <property type="entry name" value="pepsin_A_like_plant"/>
    <property type="match status" value="1"/>
</dbReference>
<gene>
    <name evidence="7" type="ORF">SHERM_19470</name>
</gene>
<dbReference type="Gene3D" id="2.40.70.10">
    <property type="entry name" value="Acid Proteases"/>
    <property type="match status" value="2"/>
</dbReference>
<keyword evidence="2 7" id="KW-0645">Protease</keyword>
<dbReference type="PANTHER" id="PTHR47967:SF14">
    <property type="entry name" value="EUKARYOTIC ASPARTYL PROTEASE FAMILY PROTEIN"/>
    <property type="match status" value="1"/>
</dbReference>
<dbReference type="PANTHER" id="PTHR47967">
    <property type="entry name" value="OS07G0603500 PROTEIN-RELATED"/>
    <property type="match status" value="1"/>
</dbReference>
<dbReference type="GO" id="GO:0006508">
    <property type="term" value="P:proteolysis"/>
    <property type="evidence" value="ECO:0007669"/>
    <property type="project" value="UniProtKB-KW"/>
</dbReference>
<keyword evidence="5" id="KW-0325">Glycoprotein</keyword>
<dbReference type="GO" id="GO:0005576">
    <property type="term" value="C:extracellular region"/>
    <property type="evidence" value="ECO:0007669"/>
    <property type="project" value="TreeGrafter"/>
</dbReference>
<dbReference type="PROSITE" id="PS51767">
    <property type="entry name" value="PEPTIDASE_A1"/>
    <property type="match status" value="1"/>
</dbReference>
<dbReference type="Pfam" id="PF14541">
    <property type="entry name" value="TAXi_C"/>
    <property type="match status" value="1"/>
</dbReference>
<dbReference type="SUPFAM" id="SSF50630">
    <property type="entry name" value="Acid proteases"/>
    <property type="match status" value="1"/>
</dbReference>
<evidence type="ECO:0000256" key="5">
    <source>
        <dbReference type="ARBA" id="ARBA00023180"/>
    </source>
</evidence>
<dbReference type="OrthoDB" id="2747330at2759"/>
<dbReference type="InterPro" id="IPR032799">
    <property type="entry name" value="TAXi_C"/>
</dbReference>
<name>A0A9N7MY41_STRHE</name>
<evidence type="ECO:0000256" key="3">
    <source>
        <dbReference type="ARBA" id="ARBA00022750"/>
    </source>
</evidence>
<dbReference type="GO" id="GO:0004190">
    <property type="term" value="F:aspartic-type endopeptidase activity"/>
    <property type="evidence" value="ECO:0007669"/>
    <property type="project" value="UniProtKB-KW"/>
</dbReference>
<evidence type="ECO:0000313" key="8">
    <source>
        <dbReference type="Proteomes" id="UP001153555"/>
    </source>
</evidence>
<evidence type="ECO:0000313" key="7">
    <source>
        <dbReference type="EMBL" id="CAA0821468.1"/>
    </source>
</evidence>
<sequence>MFLTLEARRYSFPTAEPIINPSKSTTKLILPLIHRGAILRPFPNIITSSLTNQANIDIRSLLIPDQEAMGFLVNISIGEPPVPQLLSLDSGSSLTWVQPLMCRGCTPAQGPIYDPGASSTYKPLSCTSLSQCTQYSDFSTCRQDSRCTFSVNYLDTSHSAGVLALEKFTFVTSEGGASVISDLAFGYGHESSGNLQRETGILGLQVLNEHSLVSRLGNRFSYCFGNISDPNYPYSRLALGSGAVIEGFSTPLRFLQGHYAVGLRGISMGGKNLDIFKGHGFEYQMLVDSGSTLISLERGAYEEVSGAVGELLDERLSRYRADMLCYWGDLRRDLEGFPLVTLLLEEGAEVYLGVESIFRRQNDGVFCLAMEVASAGINIIGAYAQQYYNVGFDLDAKRVTFMSTECELLDD</sequence>
<dbReference type="InterPro" id="IPR051708">
    <property type="entry name" value="Plant_Aspart_Prot_A1"/>
</dbReference>
<protein>
    <submittedName>
        <fullName evidence="7">Eukaryotic aspartyl protease family protein</fullName>
    </submittedName>
</protein>
<keyword evidence="3" id="KW-0064">Aspartyl protease</keyword>
<keyword evidence="4" id="KW-0378">Hydrolase</keyword>